<evidence type="ECO:0000256" key="1">
    <source>
        <dbReference type="ARBA" id="ARBA00004418"/>
    </source>
</evidence>
<dbReference type="CDD" id="cd08517">
    <property type="entry name" value="PBP2_NikA_DppA_OppA_like_13"/>
    <property type="match status" value="1"/>
</dbReference>
<gene>
    <name evidence="5" type="ORF">Q7A36_31400</name>
</gene>
<dbReference type="InterPro" id="IPR039424">
    <property type="entry name" value="SBP_5"/>
</dbReference>
<dbReference type="Gene3D" id="3.10.105.10">
    <property type="entry name" value="Dipeptide-binding Protein, Domain 3"/>
    <property type="match status" value="1"/>
</dbReference>
<comment type="caution">
    <text evidence="5">The sequence shown here is derived from an EMBL/GenBank/DDBJ whole genome shotgun (WGS) entry which is preliminary data.</text>
</comment>
<dbReference type="InterPro" id="IPR030678">
    <property type="entry name" value="Peptide/Ni-bd"/>
</dbReference>
<reference evidence="5 6" key="1">
    <citation type="submission" date="2023-08" db="EMBL/GenBank/DDBJ databases">
        <title>The draft genome sequence of Paracraurococcus sp. LOR1-02.</title>
        <authorList>
            <person name="Kingkaew E."/>
            <person name="Tanasupawat S."/>
        </authorList>
    </citation>
    <scope>NUCLEOTIDE SEQUENCE [LARGE SCALE GENOMIC DNA]</scope>
    <source>
        <strain evidence="5 6">LOR1-02</strain>
    </source>
</reference>
<dbReference type="Gene3D" id="3.40.190.10">
    <property type="entry name" value="Periplasmic binding protein-like II"/>
    <property type="match status" value="1"/>
</dbReference>
<dbReference type="PANTHER" id="PTHR30290">
    <property type="entry name" value="PERIPLASMIC BINDING COMPONENT OF ABC TRANSPORTER"/>
    <property type="match status" value="1"/>
</dbReference>
<evidence type="ECO:0000259" key="4">
    <source>
        <dbReference type="Pfam" id="PF00496"/>
    </source>
</evidence>
<dbReference type="PIRSF" id="PIRSF002741">
    <property type="entry name" value="MppA"/>
    <property type="match status" value="1"/>
</dbReference>
<accession>A0ABT9E9N6</accession>
<comment type="similarity">
    <text evidence="2">Belongs to the bacterial solute-binding protein 5 family.</text>
</comment>
<proteinExistence type="inferred from homology"/>
<name>A0ABT9E9N6_9PROT</name>
<protein>
    <submittedName>
        <fullName evidence="5">ABC transporter substrate-binding protein</fullName>
    </submittedName>
</protein>
<dbReference type="Pfam" id="PF00496">
    <property type="entry name" value="SBP_bac_5"/>
    <property type="match status" value="1"/>
</dbReference>
<comment type="subcellular location">
    <subcellularLocation>
        <location evidence="1">Periplasm</location>
    </subcellularLocation>
</comment>
<dbReference type="EMBL" id="JAUTWS010000061">
    <property type="protein sequence ID" value="MDO9712879.1"/>
    <property type="molecule type" value="Genomic_DNA"/>
</dbReference>
<dbReference type="SUPFAM" id="SSF53850">
    <property type="entry name" value="Periplasmic binding protein-like II"/>
    <property type="match status" value="1"/>
</dbReference>
<organism evidence="5 6">
    <name type="scientific">Paracraurococcus lichenis</name>
    <dbReference type="NCBI Taxonomy" id="3064888"/>
    <lineage>
        <taxon>Bacteria</taxon>
        <taxon>Pseudomonadati</taxon>
        <taxon>Pseudomonadota</taxon>
        <taxon>Alphaproteobacteria</taxon>
        <taxon>Acetobacterales</taxon>
        <taxon>Roseomonadaceae</taxon>
        <taxon>Paracraurococcus</taxon>
    </lineage>
</organism>
<keyword evidence="6" id="KW-1185">Reference proteome</keyword>
<dbReference type="PANTHER" id="PTHR30290:SF38">
    <property type="entry name" value="D,D-DIPEPTIDE-BINDING PERIPLASMIC PROTEIN DDPA-RELATED"/>
    <property type="match status" value="1"/>
</dbReference>
<dbReference type="RefSeq" id="WP_305107740.1">
    <property type="nucleotide sequence ID" value="NZ_JAUTWS010000061.1"/>
</dbReference>
<evidence type="ECO:0000313" key="6">
    <source>
        <dbReference type="Proteomes" id="UP001243009"/>
    </source>
</evidence>
<feature type="domain" description="Solute-binding protein family 5" evidence="4">
    <location>
        <begin position="84"/>
        <end position="446"/>
    </location>
</feature>
<dbReference type="InterPro" id="IPR000914">
    <property type="entry name" value="SBP_5_dom"/>
</dbReference>
<evidence type="ECO:0000256" key="2">
    <source>
        <dbReference type="ARBA" id="ARBA00005695"/>
    </source>
</evidence>
<keyword evidence="3" id="KW-0732">Signal</keyword>
<evidence type="ECO:0000256" key="3">
    <source>
        <dbReference type="ARBA" id="ARBA00022729"/>
    </source>
</evidence>
<dbReference type="Proteomes" id="UP001243009">
    <property type="component" value="Unassembled WGS sequence"/>
</dbReference>
<sequence length="535" mass="59396">MQTSPLVSWRRRATLGLGLGLVLPFSALPSGALAEAPRRGGTLRMLIQPEPAALCTIATTAGAENRVSPKVHEGLLTYDFALNPLPQLATAWEVSADALEYRFTLRSGVRWHDGKPLTARDVATSVALLKEHHPRGRSTFANVREVRTPDPLTAIIVLSRPAPYLIYALAASESPIVADHLYGEGNPVTNPAQLRPIGTGPFRFREWRKGDYILYDRNPDYWDQPKPYLDQLLLKVLPDASARAAALETGELDIGPDTPVPFSDIARLKALPQLDIDTRGYDYTGGQSQLEFNLDNPILKNVTVRQAIAHAIDRRVILNTIRFGYGAISPTPIPPNQRFHAAVPTFPFDPKRAEALLDEAGYRRGQGGIRFTLTHDYNPFHPSTQQMAAYVRQALARIGISVSLRSQDFAAFVRRIYTDRDYDMAINLYSAMFDPTVGLQRAYWSKNIKRGLPFSNGSGYANPEVDRLLEAAAVEPDPAKRYALFREFQEIVGREVPMVTLVTHDQVTIFNRRVRDHTVDGLGLNGNLAGVWLAT</sequence>
<evidence type="ECO:0000313" key="5">
    <source>
        <dbReference type="EMBL" id="MDO9712879.1"/>
    </source>
</evidence>